<evidence type="ECO:0000256" key="4">
    <source>
        <dbReference type="ARBA" id="ARBA00022980"/>
    </source>
</evidence>
<evidence type="ECO:0000256" key="3">
    <source>
        <dbReference type="ARBA" id="ARBA00022884"/>
    </source>
</evidence>
<keyword evidence="2" id="KW-0699">rRNA-binding</keyword>
<evidence type="ECO:0000313" key="12">
    <source>
        <dbReference type="EMBL" id="CAD8284495.1"/>
    </source>
</evidence>
<dbReference type="Gene3D" id="3.40.5.10">
    <property type="entry name" value="Ribosomal protein L9, N-terminal domain"/>
    <property type="match status" value="1"/>
</dbReference>
<dbReference type="InterPro" id="IPR020069">
    <property type="entry name" value="Ribosomal_bL9_C"/>
</dbReference>
<organism evidence="12">
    <name type="scientific">Chlamydomonas euryale</name>
    <dbReference type="NCBI Taxonomy" id="1486919"/>
    <lineage>
        <taxon>Eukaryota</taxon>
        <taxon>Viridiplantae</taxon>
        <taxon>Chlorophyta</taxon>
        <taxon>core chlorophytes</taxon>
        <taxon>Chlorophyceae</taxon>
        <taxon>CS clade</taxon>
        <taxon>Chlamydomonadales</taxon>
        <taxon>Chlamydomonadaceae</taxon>
        <taxon>Chlamydomonas</taxon>
    </lineage>
</organism>
<dbReference type="PANTHER" id="PTHR21368">
    <property type="entry name" value="50S RIBOSOMAL PROTEIN L9"/>
    <property type="match status" value="1"/>
</dbReference>
<feature type="region of interest" description="Disordered" evidence="9">
    <location>
        <begin position="1"/>
        <end position="22"/>
    </location>
</feature>
<dbReference type="InterPro" id="IPR020070">
    <property type="entry name" value="Ribosomal_bL9_N"/>
</dbReference>
<dbReference type="AlphaFoldDB" id="A0A7R9V4A7"/>
<evidence type="ECO:0000259" key="11">
    <source>
        <dbReference type="Pfam" id="PF03948"/>
    </source>
</evidence>
<evidence type="ECO:0000256" key="6">
    <source>
        <dbReference type="ARBA" id="ARBA00031047"/>
    </source>
</evidence>
<keyword evidence="4" id="KW-0689">Ribosomal protein</keyword>
<keyword evidence="3" id="KW-0694">RNA-binding</keyword>
<evidence type="ECO:0000256" key="5">
    <source>
        <dbReference type="ARBA" id="ARBA00023274"/>
    </source>
</evidence>
<feature type="domain" description="Large ribosomal subunit protein bL9 C-terminal" evidence="11">
    <location>
        <begin position="115"/>
        <end position="176"/>
    </location>
</feature>
<dbReference type="Pfam" id="PF03948">
    <property type="entry name" value="Ribosomal_L9_C"/>
    <property type="match status" value="1"/>
</dbReference>
<dbReference type="GO" id="GO:1990904">
    <property type="term" value="C:ribonucleoprotein complex"/>
    <property type="evidence" value="ECO:0007669"/>
    <property type="project" value="UniProtKB-KW"/>
</dbReference>
<evidence type="ECO:0000256" key="2">
    <source>
        <dbReference type="ARBA" id="ARBA00022730"/>
    </source>
</evidence>
<keyword evidence="5" id="KW-0687">Ribonucleoprotein</keyword>
<dbReference type="GO" id="GO:0019843">
    <property type="term" value="F:rRNA binding"/>
    <property type="evidence" value="ECO:0007669"/>
    <property type="project" value="UniProtKB-KW"/>
</dbReference>
<reference evidence="12" key="1">
    <citation type="submission" date="2021-01" db="EMBL/GenBank/DDBJ databases">
        <authorList>
            <person name="Corre E."/>
            <person name="Pelletier E."/>
            <person name="Niang G."/>
            <person name="Scheremetjew M."/>
            <person name="Finn R."/>
            <person name="Kale V."/>
            <person name="Holt S."/>
            <person name="Cochrane G."/>
            <person name="Meng A."/>
            <person name="Brown T."/>
            <person name="Cohen L."/>
        </authorList>
    </citation>
    <scope>NUCLEOTIDE SEQUENCE</scope>
    <source>
        <strain evidence="12">CCMP219</strain>
    </source>
</reference>
<accession>A0A7R9V4A7</accession>
<dbReference type="InterPro" id="IPR036935">
    <property type="entry name" value="Ribosomal_bL9_N_sf"/>
</dbReference>
<dbReference type="InterPro" id="IPR009027">
    <property type="entry name" value="Ribosomal_bL9/RNase_H1_N"/>
</dbReference>
<evidence type="ECO:0000256" key="9">
    <source>
        <dbReference type="SAM" id="MobiDB-lite"/>
    </source>
</evidence>
<sequence length="191" mass="21090">MARKKPGSSQPGGPDVGKAKDDGRVQVVLLQSVPSLGVKGSVVSANAGWMRHELFPKGRAVYATPENVQQHSMSAEQRAAASDPEKLAARRTEKLLQALRTMVVHVSRRSNWYQKEPTKMLGAVTAWDICQAAEKQYGVRLHESHIFIDGPIRSFGAFKIPLNLRTKDDRQVELTVDINSVRWIRHGSAAA</sequence>
<dbReference type="SUPFAM" id="SSF55658">
    <property type="entry name" value="L9 N-domain-like"/>
    <property type="match status" value="1"/>
</dbReference>
<dbReference type="GO" id="GO:0005840">
    <property type="term" value="C:ribosome"/>
    <property type="evidence" value="ECO:0007669"/>
    <property type="project" value="UniProtKB-KW"/>
</dbReference>
<comment type="similarity">
    <text evidence="1">Belongs to the bacterial ribosomal protein bL9 family.</text>
</comment>
<feature type="domain" description="Ribosomal protein L9" evidence="10">
    <location>
        <begin position="25"/>
        <end position="70"/>
    </location>
</feature>
<name>A0A7R9V4A7_9CHLO</name>
<evidence type="ECO:0000256" key="1">
    <source>
        <dbReference type="ARBA" id="ARBA00010605"/>
    </source>
</evidence>
<evidence type="ECO:0000259" key="10">
    <source>
        <dbReference type="Pfam" id="PF01281"/>
    </source>
</evidence>
<evidence type="ECO:0000256" key="7">
    <source>
        <dbReference type="ARBA" id="ARBA00035193"/>
    </source>
</evidence>
<proteinExistence type="inferred from homology"/>
<dbReference type="InterPro" id="IPR000244">
    <property type="entry name" value="Ribosomal_bL9"/>
</dbReference>
<dbReference type="Gene3D" id="3.10.430.100">
    <property type="entry name" value="Ribosomal protein L9, C-terminal domain"/>
    <property type="match status" value="1"/>
</dbReference>
<dbReference type="SUPFAM" id="SSF55653">
    <property type="entry name" value="Ribosomal protein L9 C-domain"/>
    <property type="match status" value="1"/>
</dbReference>
<gene>
    <name evidence="12" type="ORF">CEUR00632_LOCUS4530</name>
</gene>
<dbReference type="Pfam" id="PF01281">
    <property type="entry name" value="Ribosomal_L9_N"/>
    <property type="match status" value="1"/>
</dbReference>
<dbReference type="GO" id="GO:0006412">
    <property type="term" value="P:translation"/>
    <property type="evidence" value="ECO:0007669"/>
    <property type="project" value="InterPro"/>
</dbReference>
<dbReference type="GO" id="GO:0003735">
    <property type="term" value="F:structural constituent of ribosome"/>
    <property type="evidence" value="ECO:0007669"/>
    <property type="project" value="InterPro"/>
</dbReference>
<protein>
    <recommendedName>
        <fullName evidence="7">Large ribosomal subunit protein bL9c</fullName>
    </recommendedName>
    <alternativeName>
        <fullName evidence="8">50S ribosomal protein L9, chloroplastic</fullName>
    </alternativeName>
    <alternativeName>
        <fullName evidence="6">CL9</fullName>
    </alternativeName>
</protein>
<dbReference type="InterPro" id="IPR036791">
    <property type="entry name" value="Ribosomal_bL9_C_sf"/>
</dbReference>
<dbReference type="NCBIfam" id="TIGR00158">
    <property type="entry name" value="L9"/>
    <property type="match status" value="1"/>
</dbReference>
<dbReference type="InterPro" id="IPR020594">
    <property type="entry name" value="Ribosomal_bL9_bac/chp"/>
</dbReference>
<evidence type="ECO:0000256" key="8">
    <source>
        <dbReference type="ARBA" id="ARBA00035427"/>
    </source>
</evidence>
<dbReference type="EMBL" id="HBEC01009817">
    <property type="protein sequence ID" value="CAD8284495.1"/>
    <property type="molecule type" value="Transcribed_RNA"/>
</dbReference>